<feature type="domain" description="Metallo-beta-lactamase" evidence="1">
    <location>
        <begin position="13"/>
        <end position="71"/>
    </location>
</feature>
<comment type="caution">
    <text evidence="2">The sequence shown here is derived from an EMBL/GenBank/DDBJ whole genome shotgun (WGS) entry which is preliminary data.</text>
</comment>
<dbReference type="SUPFAM" id="SSF56281">
    <property type="entry name" value="Metallo-hydrolase/oxidoreductase"/>
    <property type="match status" value="1"/>
</dbReference>
<sequence>MKSRIYLIGNAGILIESQGKACLIDGLYDCSGTGFHASPIPESIYQDLFEKEGKLPKPDYLIFSHCHFDHYSKKLLCTYLAEHRPRAVFLPDQKESLSILEDTGNPESIRYISGNYEAYQVEKEIEISFIKTRHLGKNFGDTLHFCVILEIFRERFLLTADVDFFSEDFQRFPHKHFQGIFVNPLFYHHPVGQDILLDIFSTEYIFVYHLPFTEDDQWHLQHMVTKDIERYNSKIPVIPFQKPGQTFRVERIWEGGENL</sequence>
<dbReference type="AlphaFoldDB" id="A0A9D1WUQ9"/>
<dbReference type="Pfam" id="PF00753">
    <property type="entry name" value="Lactamase_B"/>
    <property type="match status" value="1"/>
</dbReference>
<dbReference type="InterPro" id="IPR001279">
    <property type="entry name" value="Metallo-B-lactamas"/>
</dbReference>
<organism evidence="2 3">
    <name type="scientific">Candidatus Anaerostipes excrementavium</name>
    <dbReference type="NCBI Taxonomy" id="2838463"/>
    <lineage>
        <taxon>Bacteria</taxon>
        <taxon>Bacillati</taxon>
        <taxon>Bacillota</taxon>
        <taxon>Clostridia</taxon>
        <taxon>Lachnospirales</taxon>
        <taxon>Lachnospiraceae</taxon>
        <taxon>Anaerostipes</taxon>
    </lineage>
</organism>
<dbReference type="EMBL" id="DXEM01000016">
    <property type="protein sequence ID" value="HIX67598.1"/>
    <property type="molecule type" value="Genomic_DNA"/>
</dbReference>
<evidence type="ECO:0000259" key="1">
    <source>
        <dbReference type="Pfam" id="PF00753"/>
    </source>
</evidence>
<proteinExistence type="predicted"/>
<evidence type="ECO:0000313" key="2">
    <source>
        <dbReference type="EMBL" id="HIX67598.1"/>
    </source>
</evidence>
<evidence type="ECO:0000313" key="3">
    <source>
        <dbReference type="Proteomes" id="UP000886721"/>
    </source>
</evidence>
<gene>
    <name evidence="2" type="ORF">H9735_05650</name>
</gene>
<dbReference type="Gene3D" id="3.60.15.10">
    <property type="entry name" value="Ribonuclease Z/Hydroxyacylglutathione hydrolase-like"/>
    <property type="match status" value="1"/>
</dbReference>
<accession>A0A9D1WUQ9</accession>
<dbReference type="Proteomes" id="UP000886721">
    <property type="component" value="Unassembled WGS sequence"/>
</dbReference>
<dbReference type="PANTHER" id="PTHR43546:SF4">
    <property type="entry name" value="UPF0282 PROTEIN MJ1629"/>
    <property type="match status" value="1"/>
</dbReference>
<dbReference type="InterPro" id="IPR050114">
    <property type="entry name" value="UPF0173_UPF0282_UlaG_hydrolase"/>
</dbReference>
<dbReference type="InterPro" id="IPR036866">
    <property type="entry name" value="RibonucZ/Hydroxyglut_hydro"/>
</dbReference>
<dbReference type="PANTHER" id="PTHR43546">
    <property type="entry name" value="UPF0173 METAL-DEPENDENT HYDROLASE MJ1163-RELATED"/>
    <property type="match status" value="1"/>
</dbReference>
<reference evidence="2" key="1">
    <citation type="journal article" date="2021" name="PeerJ">
        <title>Extensive microbial diversity within the chicken gut microbiome revealed by metagenomics and culture.</title>
        <authorList>
            <person name="Gilroy R."/>
            <person name="Ravi A."/>
            <person name="Getino M."/>
            <person name="Pursley I."/>
            <person name="Horton D.L."/>
            <person name="Alikhan N.F."/>
            <person name="Baker D."/>
            <person name="Gharbi K."/>
            <person name="Hall N."/>
            <person name="Watson M."/>
            <person name="Adriaenssens E.M."/>
            <person name="Foster-Nyarko E."/>
            <person name="Jarju S."/>
            <person name="Secka A."/>
            <person name="Antonio M."/>
            <person name="Oren A."/>
            <person name="Chaudhuri R.R."/>
            <person name="La Ragione R."/>
            <person name="Hildebrand F."/>
            <person name="Pallen M.J."/>
        </authorList>
    </citation>
    <scope>NUCLEOTIDE SEQUENCE</scope>
    <source>
        <strain evidence="2">CHK191-13928</strain>
    </source>
</reference>
<reference evidence="2" key="2">
    <citation type="submission" date="2021-04" db="EMBL/GenBank/DDBJ databases">
        <authorList>
            <person name="Gilroy R."/>
        </authorList>
    </citation>
    <scope>NUCLEOTIDE SEQUENCE</scope>
    <source>
        <strain evidence="2">CHK191-13928</strain>
    </source>
</reference>
<name>A0A9D1WUQ9_9FIRM</name>
<protein>
    <submittedName>
        <fullName evidence="2">MBL fold metallo-hydrolase</fullName>
    </submittedName>
</protein>